<dbReference type="Proteomes" id="UP001055879">
    <property type="component" value="Linkage Group LG17"/>
</dbReference>
<protein>
    <submittedName>
        <fullName evidence="1">Uncharacterized protein</fullName>
    </submittedName>
</protein>
<comment type="caution">
    <text evidence="1">The sequence shown here is derived from an EMBL/GenBank/DDBJ whole genome shotgun (WGS) entry which is preliminary data.</text>
</comment>
<sequence>MINFLKGAIGVKGEMFTNMAYTQVEELYQKEMAKLQGDSAQREEAERRMKKRHDLNIQRPFPEESTPSKDKAEEMKEEHEGVGEEAKSGKMVKSIASKRQSKRARVEEKAETEAELVQSPEQSNKQTDESLDLYMTIVEPMKAVPISMKALEITFWDILRDNGKDFFIMKRVDGSFEAFSTWGRVIRSCSRADIEEMYKVGMKLYEPVLKGNEENLLKVAMEYLCMMFDPEKVMHRIKDLHHEYVFKKIDNWILFENCGVYMITIDKCYHEYYPVDEIYEHSKEKLVGMLKAKLVCTKDSEMAKIMLGGDCWELKNLPSMVNAASSAWLLLLWLMLPVEVNAAGTKLMLLFKISTAGVTTAKRLILLSMVSAAELSTAQMVSEPVSQKHLFIHHGKLCRIKQSLVSKVPMLRPNEFDMWKIKIKQYILLTDYSMWDIIENGPSEAGKIGADGKRTPPKTDEERKTRQTEMKALSTLLLAIPNEYQHQFCNCTDAEMLWNALEKRFSGTKSTKRNQKAILKQQYENFMSTKNESMTQTFDRFNKLIGELAIVGVQIDQDDLNRKFLRSLSDEWTMYTVSFRQNDQLEEKELDDLYNDLRVFESEVEAKKRPSGYVHNAALLSASIDSTSNPESVSATNGANQEKGTETVFEAFLASHGNSSLINDDLEQLHPDDLEEMDIKWQMAMLSMRVKKFIKRTGRNNFSQRREDGAGFDKSKVECYKCHQKGHFARECRSGMSQNNNHQQAQSGSFNNNRNSAQALVSQQGMGFDWSDQAEEAIQNQALMAEVSDLPTEVTSNLCSQNCINTVKRYRDHNQNMSDDLKRLEKDIQDYVRIVESFEEQIKGFQANELQHSYDTNYWKWEKNDLELQLTRSKEESEKLRGELAKVKLDVEKFSNASKAMDSLLQTQIHDKLRRGIGYNTTPPPYNNNYIPPSSDLLETKDRKDLPKGATEIDPLDEVVFKDKSEKEVVKNKNNTVSGEIPIENHIITNEGCGKHWVKSNEIEKTEGKNKKVHYKHTTVVNPIPCKQCACNKSEPQKHDKPRGNQRNWNNQWAQKQGIDLSKINRPKPCFICEKLNHLAKHCFFNPINQQMNFQRFVQKPVGYRKAGKKHVGKKSVETKGPMKKKVLKESIKIWVPRSTKTVSTVDKDSAAKALLLLPVTAKHASAANAVSTSKTSTASSKCVSKPIIVTKYSRNEESKFKNLGNQQLKGKSIWHVDSGCSRHMTGNMSCLQDFKHINGGHVAFGDNLAGGKISGKGNVTKGKMTFEDVYYVDQLKYNLLSVSQVCDKQHSILFTNTECMILAPGFKVVDESMILLRTPRKDNVYCLDMDNVSSDSSLNCLVSKASVDESSLWHRRMCHMNFKTMNKLVKNNLVRGKKSYCLVIVDDYSRFTWVYFLRTKDETTGLIKSFILRIENQTNQRVKVIRLDNGTEFKNLDLNTFCEEKGIERQYSAPRTSQQNGVAERRNRTLIEAARSLLADSKLPITFWAEAVNTACYVQNRVLVVKPKNKTPYELLNKRKPFIVFFKPFGCPCTILNTKSHLGKFDSKADDGFLVGYSSQSKAYRVFNSSSRIIEESDNVKCNENTRNPIGSGPQWLFDIDSLTNSFGFSSDDYTGSGCGGSGTTQVQSVIFPIPTVVSTKDCENESSTGPNQSEEESRDEESQEDKDPEVAAENTSVELNDSNLEVGLNEEPSHHTRIQKNHPPQLLEPKKAHDAMKESSWIEAMQEELLPFKLQDVWDLVDLPKGQRAIGTKCFFRNKRDERGIVIRNKARLVAQGYTQEEGIDYEEVFAPVARIEAIRLFLAYASYTKFKVYQMVVKSAFLYGSIEEEVYVCQPPGFENPIYPDRVYKLKKALYGLHQAPRAWYDTLSSYLLENGFDRGVIDKTLFIKRKKKDILLVQIYVDDIIFGSTRDNMCKEFEELMHQRFKMSSMGELTFFLGLQRIFRYLKGQPRLGLWYPHDSSFDLLAYSDSDLGGANLDRKSTSGGCQFLGARLVSWQCKKQTTVSTSTTEVEYIAAASCCSQVLWIQNQMLEYGVTFLHTPIFIDNSSAISSVNNPVKHSKTKHIEIRYHFIRDCNEKKLIQVVKVHTDNQFADLFTKAFDTTHIAHALPVSPSIYIEHQRQFWANATIVTENGVQMIKTKVCGKPLTVTEEVICISLRLDDASGITSISNDELFSTLTRMGYGGPLGVFKFSKAKILPQWRFFVHTLMHCISKNTTGWSEFSSTIAYALVCLATARKYNFSKMIFSDLVSNLGSKKSFYMYPRFVQEVITHELTDMPHFDGVYVPKPPKGKVFSNMRRSAGDSKGVDTPLFSTMMVVSHTDEGIVAGSRPPLDHPTASQSQPSHSKSIPQSLLDKPTSPITQTYKRKQVKKAPSLLVPSPTKPLSPLREDSPLENIYRKTTRVSPNPKDVLTEERVEYMGTEAATTSASTEKDSGGNTPGEGEDIYDYLELMDTMANINRDVIKQGQDIEELKLIVLSQQEQILNLKQMVRKLILQKKKKQFVLRRRNPLTDAFNKGEKQEGEPEKESSAEKRVEVERETEHGIEEETVNAATTKETVNVAEKGKEKEVLKDIKGKGKEKMAEAEIPAKKKTQIEMNEAIAKQLQDQMEKEEQLQTETDRELGKLMARKLNAEYH</sequence>
<keyword evidence="2" id="KW-1185">Reference proteome</keyword>
<gene>
    <name evidence="1" type="ORF">L6452_42430</name>
</gene>
<organism evidence="1 2">
    <name type="scientific">Arctium lappa</name>
    <name type="common">Greater burdock</name>
    <name type="synonym">Lappa major</name>
    <dbReference type="NCBI Taxonomy" id="4217"/>
    <lineage>
        <taxon>Eukaryota</taxon>
        <taxon>Viridiplantae</taxon>
        <taxon>Streptophyta</taxon>
        <taxon>Embryophyta</taxon>
        <taxon>Tracheophyta</taxon>
        <taxon>Spermatophyta</taxon>
        <taxon>Magnoliopsida</taxon>
        <taxon>eudicotyledons</taxon>
        <taxon>Gunneridae</taxon>
        <taxon>Pentapetalae</taxon>
        <taxon>asterids</taxon>
        <taxon>campanulids</taxon>
        <taxon>Asterales</taxon>
        <taxon>Asteraceae</taxon>
        <taxon>Carduoideae</taxon>
        <taxon>Cardueae</taxon>
        <taxon>Arctiinae</taxon>
        <taxon>Arctium</taxon>
    </lineage>
</organism>
<name>A0ACB8XIQ4_ARCLA</name>
<evidence type="ECO:0000313" key="2">
    <source>
        <dbReference type="Proteomes" id="UP001055879"/>
    </source>
</evidence>
<evidence type="ECO:0000313" key="1">
    <source>
        <dbReference type="EMBL" id="KAI3667374.1"/>
    </source>
</evidence>
<reference evidence="1 2" key="2">
    <citation type="journal article" date="2022" name="Mol. Ecol. Resour.">
        <title>The genomes of chicory, endive, great burdock and yacon provide insights into Asteraceae paleo-polyploidization history and plant inulin production.</title>
        <authorList>
            <person name="Fan W."/>
            <person name="Wang S."/>
            <person name="Wang H."/>
            <person name="Wang A."/>
            <person name="Jiang F."/>
            <person name="Liu H."/>
            <person name="Zhao H."/>
            <person name="Xu D."/>
            <person name="Zhang Y."/>
        </authorList>
    </citation>
    <scope>NUCLEOTIDE SEQUENCE [LARGE SCALE GENOMIC DNA]</scope>
    <source>
        <strain evidence="2">cv. Niubang</strain>
    </source>
</reference>
<dbReference type="EMBL" id="CM042063">
    <property type="protein sequence ID" value="KAI3667374.1"/>
    <property type="molecule type" value="Genomic_DNA"/>
</dbReference>
<accession>A0ACB8XIQ4</accession>
<proteinExistence type="predicted"/>
<reference evidence="2" key="1">
    <citation type="journal article" date="2022" name="Mol. Ecol. Resour.">
        <title>The genomes of chicory, endive, great burdock and yacon provide insights into Asteraceae palaeo-polyploidization history and plant inulin production.</title>
        <authorList>
            <person name="Fan W."/>
            <person name="Wang S."/>
            <person name="Wang H."/>
            <person name="Wang A."/>
            <person name="Jiang F."/>
            <person name="Liu H."/>
            <person name="Zhao H."/>
            <person name="Xu D."/>
            <person name="Zhang Y."/>
        </authorList>
    </citation>
    <scope>NUCLEOTIDE SEQUENCE [LARGE SCALE GENOMIC DNA]</scope>
    <source>
        <strain evidence="2">cv. Niubang</strain>
    </source>
</reference>